<protein>
    <submittedName>
        <fullName evidence="1">Uncharacterized protein</fullName>
    </submittedName>
</protein>
<comment type="caution">
    <text evidence="1">The sequence shown here is derived from an EMBL/GenBank/DDBJ whole genome shotgun (WGS) entry which is preliminary data.</text>
</comment>
<dbReference type="Proteomes" id="UP000076587">
    <property type="component" value="Unassembled WGS sequence"/>
</dbReference>
<dbReference type="EMBL" id="AUXT01000097">
    <property type="protein sequence ID" value="KZN52803.1"/>
    <property type="molecule type" value="Genomic_DNA"/>
</dbReference>
<reference evidence="1 2" key="1">
    <citation type="submission" date="2013-07" db="EMBL/GenBank/DDBJ databases">
        <title>Comparative Genomic and Metabolomic Analysis of Twelve Strains of Pseudoalteromonas luteoviolacea.</title>
        <authorList>
            <person name="Vynne N.G."/>
            <person name="Mansson M."/>
            <person name="Gram L."/>
        </authorList>
    </citation>
    <scope>NUCLEOTIDE SEQUENCE [LARGE SCALE GENOMIC DNA]</scope>
    <source>
        <strain evidence="1 2">NCIMB 1942</strain>
    </source>
</reference>
<sequence>MSFNRYLYVNNNPYKYTDPNGEFLNFIIGAAVGAAIEAGVQLATTGSIDKDSVMAAAAVGAVTGGVGGLLAKSAAKGAITAGEAVAATASTGGLANGIATATTNPDASAGDIATSMVLGAAGAGAGAKIANKAVAKLENMASSGGIPGHIANTTRSAGEVASKTSAGAEVGKIAADTVSNAGTKAASCDSKQDGC</sequence>
<name>A0A162AN29_9GAMM</name>
<gene>
    <name evidence="1" type="ORF">N482_25075</name>
</gene>
<proteinExistence type="predicted"/>
<dbReference type="AlphaFoldDB" id="A0A162AN29"/>
<accession>A0A162AN29</accession>
<evidence type="ECO:0000313" key="1">
    <source>
        <dbReference type="EMBL" id="KZN52803.1"/>
    </source>
</evidence>
<organism evidence="1 2">
    <name type="scientific">Pseudoalteromonas luteoviolacea NCIMB 1942</name>
    <dbReference type="NCBI Taxonomy" id="1365253"/>
    <lineage>
        <taxon>Bacteria</taxon>
        <taxon>Pseudomonadati</taxon>
        <taxon>Pseudomonadota</taxon>
        <taxon>Gammaproteobacteria</taxon>
        <taxon>Alteromonadales</taxon>
        <taxon>Pseudoalteromonadaceae</taxon>
        <taxon>Pseudoalteromonas</taxon>
    </lineage>
</organism>
<dbReference type="PATRIC" id="fig|1365253.3.peg.1221"/>
<evidence type="ECO:0000313" key="2">
    <source>
        <dbReference type="Proteomes" id="UP000076587"/>
    </source>
</evidence>